<evidence type="ECO:0000313" key="3">
    <source>
        <dbReference type="Proteomes" id="UP001164746"/>
    </source>
</evidence>
<feature type="domain" description="DUF6589" evidence="1">
    <location>
        <begin position="7"/>
        <end position="361"/>
    </location>
</feature>
<dbReference type="Pfam" id="PF20231">
    <property type="entry name" value="DUF6589"/>
    <property type="match status" value="1"/>
</dbReference>
<reference evidence="2" key="1">
    <citation type="submission" date="2022-11" db="EMBL/GenBank/DDBJ databases">
        <title>Centuries of genome instability and evolution in soft-shell clam transmissible cancer (bioRxiv).</title>
        <authorList>
            <person name="Hart S.F.M."/>
            <person name="Yonemitsu M.A."/>
            <person name="Giersch R.M."/>
            <person name="Beal B.F."/>
            <person name="Arriagada G."/>
            <person name="Davis B.W."/>
            <person name="Ostrander E.A."/>
            <person name="Goff S.P."/>
            <person name="Metzger M.J."/>
        </authorList>
    </citation>
    <scope>NUCLEOTIDE SEQUENCE</scope>
    <source>
        <strain evidence="2">MELC-2E11</strain>
        <tissue evidence="2">Siphon/mantle</tissue>
    </source>
</reference>
<name>A0ABY7FZW5_MYAAR</name>
<evidence type="ECO:0000259" key="1">
    <source>
        <dbReference type="Pfam" id="PF20231"/>
    </source>
</evidence>
<organism evidence="2 3">
    <name type="scientific">Mya arenaria</name>
    <name type="common">Soft-shell clam</name>
    <dbReference type="NCBI Taxonomy" id="6604"/>
    <lineage>
        <taxon>Eukaryota</taxon>
        <taxon>Metazoa</taxon>
        <taxon>Spiralia</taxon>
        <taxon>Lophotrochozoa</taxon>
        <taxon>Mollusca</taxon>
        <taxon>Bivalvia</taxon>
        <taxon>Autobranchia</taxon>
        <taxon>Heteroconchia</taxon>
        <taxon>Euheterodonta</taxon>
        <taxon>Imparidentia</taxon>
        <taxon>Neoheterodontei</taxon>
        <taxon>Myida</taxon>
        <taxon>Myoidea</taxon>
        <taxon>Myidae</taxon>
        <taxon>Mya</taxon>
    </lineage>
</organism>
<accession>A0ABY7FZW5</accession>
<sequence length="429" mass="49515">MYDFSIIIARVLVEFFPWLKFAKSIVHQTIQEVPEGLKSRNTVIPLPILHNNEQKYAEVIDVLDSYQELCEAVYESAEKPLPKIHIGGDQLTSERFSGAKRLRAAALTATELKTLEPITFELFRLQMTVLTAFYQLLYDTEKSEVFTLHNQKVFPMRKDAEGNDVKNHYDSCRELATSVIKAYIIEAACEHFGLPDAGYVPENIPDHQNMSTEEIRLWLVSQINPIITSICSISRGIMTRNDIQVNNTDDINSYGNVLIEVGLVFMELADIVETPNRERLLLLMKYLMLILKGHNTNSKYALELLRFLSQQLALPSQQDAHEVVYGLFVNTGNTIIPSDLQMEHLVRLTKEVFDTETSRIKRSQKHRRLSSIEDEKKILKDLRVIRPLLKTAVRQANSLKRRPKHPVAKLNIVDFIKWIEKNKLKFYYE</sequence>
<proteinExistence type="predicted"/>
<protein>
    <recommendedName>
        <fullName evidence="1">DUF6589 domain-containing protein</fullName>
    </recommendedName>
</protein>
<evidence type="ECO:0000313" key="2">
    <source>
        <dbReference type="EMBL" id="WAR27510.1"/>
    </source>
</evidence>
<feature type="non-terminal residue" evidence="2">
    <location>
        <position position="429"/>
    </location>
</feature>
<dbReference type="EMBL" id="CP111026">
    <property type="protein sequence ID" value="WAR27510.1"/>
    <property type="molecule type" value="Genomic_DNA"/>
</dbReference>
<dbReference type="InterPro" id="IPR046496">
    <property type="entry name" value="DUF6589"/>
</dbReference>
<gene>
    <name evidence="2" type="ORF">MAR_013214</name>
</gene>
<keyword evidence="3" id="KW-1185">Reference proteome</keyword>
<dbReference type="Proteomes" id="UP001164746">
    <property type="component" value="Chromosome 15"/>
</dbReference>